<feature type="non-terminal residue" evidence="2">
    <location>
        <position position="1"/>
    </location>
</feature>
<dbReference type="CDD" id="cd22673">
    <property type="entry name" value="FHA_Ki67"/>
    <property type="match status" value="1"/>
</dbReference>
<dbReference type="GO" id="GO:0007088">
    <property type="term" value="P:regulation of mitotic nuclear division"/>
    <property type="evidence" value="ECO:0007669"/>
    <property type="project" value="TreeGrafter"/>
</dbReference>
<dbReference type="InterPro" id="IPR008984">
    <property type="entry name" value="SMAD_FHA_dom_sf"/>
</dbReference>
<dbReference type="GO" id="GO:0005694">
    <property type="term" value="C:chromosome"/>
    <property type="evidence" value="ECO:0007669"/>
    <property type="project" value="TreeGrafter"/>
</dbReference>
<dbReference type="AlphaFoldDB" id="A0A7K8TGR8"/>
<dbReference type="SMART" id="SM00240">
    <property type="entry name" value="FHA"/>
    <property type="match status" value="1"/>
</dbReference>
<dbReference type="PANTHER" id="PTHR21603">
    <property type="entry name" value="ANTIGEN KI-67-LIKE PROTEIN"/>
    <property type="match status" value="1"/>
</dbReference>
<evidence type="ECO:0000313" key="3">
    <source>
        <dbReference type="Proteomes" id="UP000538472"/>
    </source>
</evidence>
<dbReference type="EMBL" id="VWZB01002778">
    <property type="protein sequence ID" value="NXF40612.1"/>
    <property type="molecule type" value="Genomic_DNA"/>
</dbReference>
<protein>
    <submittedName>
        <fullName evidence="2">KI67 protein</fullName>
    </submittedName>
</protein>
<keyword evidence="3" id="KW-1185">Reference proteome</keyword>
<feature type="non-terminal residue" evidence="2">
    <location>
        <position position="141"/>
    </location>
</feature>
<evidence type="ECO:0000259" key="1">
    <source>
        <dbReference type="PROSITE" id="PS50006"/>
    </source>
</evidence>
<sequence length="141" mass="16183">MPLFGHVIVIKRNGTDGIKFPLTASSCLFGRKTECDIRIQLPQVSKEHCKIEVNENKEVILTNLSAVNPTQLNGRCFQQPVPLEHGDVLTIIDRSFRFEYPLRSTPRRTHSRSPRDRTLQQVAEVELLHKQTPRRKSLRAS</sequence>
<proteinExistence type="predicted"/>
<dbReference type="GO" id="GO:0005634">
    <property type="term" value="C:nucleus"/>
    <property type="evidence" value="ECO:0007669"/>
    <property type="project" value="TreeGrafter"/>
</dbReference>
<accession>A0A7K8TGR8</accession>
<dbReference type="GO" id="GO:0051983">
    <property type="term" value="P:regulation of chromosome segregation"/>
    <property type="evidence" value="ECO:0007669"/>
    <property type="project" value="TreeGrafter"/>
</dbReference>
<reference evidence="2 3" key="1">
    <citation type="submission" date="2019-09" db="EMBL/GenBank/DDBJ databases">
        <title>Bird 10,000 Genomes (B10K) Project - Family phase.</title>
        <authorList>
            <person name="Zhang G."/>
        </authorList>
    </citation>
    <scope>NUCLEOTIDE SEQUENCE [LARGE SCALE GENOMIC DNA]</scope>
    <source>
        <strain evidence="2">B10K-CU-031-10</strain>
        <tissue evidence="2">Muscle</tissue>
    </source>
</reference>
<feature type="domain" description="FHA" evidence="1">
    <location>
        <begin position="27"/>
        <end position="77"/>
    </location>
</feature>
<evidence type="ECO:0000313" key="2">
    <source>
        <dbReference type="EMBL" id="NXF40612.1"/>
    </source>
</evidence>
<dbReference type="PROSITE" id="PS50006">
    <property type="entry name" value="FHA_DOMAIN"/>
    <property type="match status" value="1"/>
</dbReference>
<dbReference type="Proteomes" id="UP000538472">
    <property type="component" value="Unassembled WGS sequence"/>
</dbReference>
<dbReference type="InterPro" id="IPR000253">
    <property type="entry name" value="FHA_dom"/>
</dbReference>
<dbReference type="Gene3D" id="2.60.200.20">
    <property type="match status" value="1"/>
</dbReference>
<dbReference type="PANTHER" id="PTHR21603:SF17">
    <property type="entry name" value="PROLIFERATION MARKER PROTEIN KI-67"/>
    <property type="match status" value="1"/>
</dbReference>
<dbReference type="Pfam" id="PF00498">
    <property type="entry name" value="FHA"/>
    <property type="match status" value="1"/>
</dbReference>
<comment type="caution">
    <text evidence="2">The sequence shown here is derived from an EMBL/GenBank/DDBJ whole genome shotgun (WGS) entry which is preliminary data.</text>
</comment>
<name>A0A7K8TGR8_9AVES</name>
<gene>
    <name evidence="2" type="primary">Mki67_0</name>
    <name evidence="2" type="ORF">NYCBRA_R03760</name>
</gene>
<organism evidence="2 3">
    <name type="scientific">Nyctibius bracteatus</name>
    <name type="common">Rufous potoo</name>
    <dbReference type="NCBI Taxonomy" id="48426"/>
    <lineage>
        <taxon>Eukaryota</taxon>
        <taxon>Metazoa</taxon>
        <taxon>Chordata</taxon>
        <taxon>Craniata</taxon>
        <taxon>Vertebrata</taxon>
        <taxon>Euteleostomi</taxon>
        <taxon>Archelosauria</taxon>
        <taxon>Archosauria</taxon>
        <taxon>Dinosauria</taxon>
        <taxon>Saurischia</taxon>
        <taxon>Theropoda</taxon>
        <taxon>Coelurosauria</taxon>
        <taxon>Aves</taxon>
        <taxon>Neognathae</taxon>
        <taxon>Neoaves</taxon>
        <taxon>Strisores</taxon>
        <taxon>Caprimulgiformes</taxon>
        <taxon>Nyctibiidae</taxon>
        <taxon>Nyctibius</taxon>
    </lineage>
</organism>
<dbReference type="SUPFAM" id="SSF49879">
    <property type="entry name" value="SMAD/FHA domain"/>
    <property type="match status" value="1"/>
</dbReference>